<sequence>MNNQRFGTSSDTKSIIQLLSIQQPTRISQKSISLPINMQTFAVVCLIALASGVVSENTQGGSYVQDTYTAPIAASVPKESYSAPSYESAQTYSYSAPSAPPTGSYYASDFAPAHNGNTGFGFGGNNGVAFPNAQNLISTGLSIVMLSKLAASSFFEKIFDGIFGDEDARYFDQGTIDQLTNLAVDAIQKFREQYEEKDSE</sequence>
<evidence type="ECO:0000313" key="2">
    <source>
        <dbReference type="Proteomes" id="UP000675881"/>
    </source>
</evidence>
<reference evidence="1" key="1">
    <citation type="submission" date="2021-02" db="EMBL/GenBank/DDBJ databases">
        <authorList>
            <person name="Bekaert M."/>
        </authorList>
    </citation>
    <scope>NUCLEOTIDE SEQUENCE</scope>
    <source>
        <strain evidence="1">IoA-00</strain>
    </source>
</reference>
<name>A0A7R8CMT6_LEPSM</name>
<proteinExistence type="predicted"/>
<dbReference type="Proteomes" id="UP000675881">
    <property type="component" value="Chromosome 2"/>
</dbReference>
<accession>A0A7R8CMT6</accession>
<protein>
    <submittedName>
        <fullName evidence="1">(salmon louse) hypothetical protein</fullName>
    </submittedName>
</protein>
<dbReference type="AlphaFoldDB" id="A0A7R8CMT6"/>
<keyword evidence="2" id="KW-1185">Reference proteome</keyword>
<dbReference type="EMBL" id="HG994581">
    <property type="protein sequence ID" value="CAF2869231.1"/>
    <property type="molecule type" value="Genomic_DNA"/>
</dbReference>
<gene>
    <name evidence="1" type="ORF">LSAA_6579</name>
</gene>
<organism evidence="1 2">
    <name type="scientific">Lepeophtheirus salmonis</name>
    <name type="common">Salmon louse</name>
    <name type="synonym">Caligus salmonis</name>
    <dbReference type="NCBI Taxonomy" id="72036"/>
    <lineage>
        <taxon>Eukaryota</taxon>
        <taxon>Metazoa</taxon>
        <taxon>Ecdysozoa</taxon>
        <taxon>Arthropoda</taxon>
        <taxon>Crustacea</taxon>
        <taxon>Multicrustacea</taxon>
        <taxon>Hexanauplia</taxon>
        <taxon>Copepoda</taxon>
        <taxon>Siphonostomatoida</taxon>
        <taxon>Caligidae</taxon>
        <taxon>Lepeophtheirus</taxon>
    </lineage>
</organism>
<evidence type="ECO:0000313" key="1">
    <source>
        <dbReference type="EMBL" id="CAF2869231.1"/>
    </source>
</evidence>